<evidence type="ECO:0000313" key="1">
    <source>
        <dbReference type="EMBL" id="CAK0829344.1"/>
    </source>
</evidence>
<keyword evidence="2" id="KW-1185">Reference proteome</keyword>
<reference evidence="1" key="1">
    <citation type="submission" date="2023-10" db="EMBL/GenBank/DDBJ databases">
        <authorList>
            <person name="Chen Y."/>
            <person name="Shah S."/>
            <person name="Dougan E. K."/>
            <person name="Thang M."/>
            <person name="Chan C."/>
        </authorList>
    </citation>
    <scope>NUCLEOTIDE SEQUENCE [LARGE SCALE GENOMIC DNA]</scope>
</reference>
<name>A0ABN9SFR7_9DINO</name>
<sequence>VLATDVDTMQKQLDVLTQRVQDLIDVPAPPPPEALIDQMDAMQTQLDGLTQTVGDLKVAGSPALPEGAAKPALALEEMQSQDAMKLATVFDEIKGQIAPLQAQGKELQHAISQLE</sequence>
<feature type="non-terminal residue" evidence="1">
    <location>
        <position position="115"/>
    </location>
</feature>
<organism evidence="1 2">
    <name type="scientific">Prorocentrum cordatum</name>
    <dbReference type="NCBI Taxonomy" id="2364126"/>
    <lineage>
        <taxon>Eukaryota</taxon>
        <taxon>Sar</taxon>
        <taxon>Alveolata</taxon>
        <taxon>Dinophyceae</taxon>
        <taxon>Prorocentrales</taxon>
        <taxon>Prorocentraceae</taxon>
        <taxon>Prorocentrum</taxon>
    </lineage>
</organism>
<comment type="caution">
    <text evidence="1">The sequence shown here is derived from an EMBL/GenBank/DDBJ whole genome shotgun (WGS) entry which is preliminary data.</text>
</comment>
<protein>
    <submittedName>
        <fullName evidence="1">Uncharacterized protein</fullName>
    </submittedName>
</protein>
<dbReference type="EMBL" id="CAUYUJ010010435">
    <property type="protein sequence ID" value="CAK0829344.1"/>
    <property type="molecule type" value="Genomic_DNA"/>
</dbReference>
<accession>A0ABN9SFR7</accession>
<feature type="non-terminal residue" evidence="1">
    <location>
        <position position="1"/>
    </location>
</feature>
<evidence type="ECO:0000313" key="2">
    <source>
        <dbReference type="Proteomes" id="UP001189429"/>
    </source>
</evidence>
<gene>
    <name evidence="1" type="ORF">PCOR1329_LOCUS28330</name>
</gene>
<dbReference type="Proteomes" id="UP001189429">
    <property type="component" value="Unassembled WGS sequence"/>
</dbReference>
<proteinExistence type="predicted"/>